<dbReference type="Gene3D" id="3.40.50.1110">
    <property type="entry name" value="SGNH hydrolase"/>
    <property type="match status" value="1"/>
</dbReference>
<dbReference type="GO" id="GO:0009103">
    <property type="term" value="P:lipopolysaccharide biosynthetic process"/>
    <property type="evidence" value="ECO:0007669"/>
    <property type="project" value="TreeGrafter"/>
</dbReference>
<evidence type="ECO:0000256" key="7">
    <source>
        <dbReference type="ARBA" id="ARBA00023136"/>
    </source>
</evidence>
<evidence type="ECO:0000256" key="2">
    <source>
        <dbReference type="ARBA" id="ARBA00007400"/>
    </source>
</evidence>
<proteinExistence type="inferred from homology"/>
<dbReference type="GO" id="GO:0016747">
    <property type="term" value="F:acyltransferase activity, transferring groups other than amino-acyl groups"/>
    <property type="evidence" value="ECO:0007669"/>
    <property type="project" value="InterPro"/>
</dbReference>
<evidence type="ECO:0000256" key="8">
    <source>
        <dbReference type="ARBA" id="ARBA00023315"/>
    </source>
</evidence>
<dbReference type="OrthoDB" id="9796461at2"/>
<evidence type="ECO:0000256" key="9">
    <source>
        <dbReference type="SAM" id="Phobius"/>
    </source>
</evidence>
<dbReference type="EMBL" id="QXQB01000005">
    <property type="protein sequence ID" value="RJX37495.1"/>
    <property type="molecule type" value="Genomic_DNA"/>
</dbReference>
<feature type="transmembrane region" description="Helical" evidence="9">
    <location>
        <begin position="312"/>
        <end position="330"/>
    </location>
</feature>
<name>A0A3A6PBF3_9BACL</name>
<sequence>MNKAQKPDICVGTAHYMPGLDGLRALSVLAVIAYHLNISWAPGGLLGVGVFFTLSGYLITDQLMVQWQSKRRIDLRDFWVRRIRRLMPAMLFMLAVVGTWLMLFDRPRLDALQGDFLSSVLYFNNWWLIFHEVSYFESFGPPSPIGHLWSLAIEEQFYFVWPLILAIGLHIAPRRGKLMLFMLFGAAASALAMAMIYVPGADPSRVYYGTDTRAFALLVGAALAVAWPSRNLSGEVSGKSRLLLDIVGGVGLLAMIWLVWRSNEYNPFLYQGGLMLFSILSAIVTAVLAHPASIVAKVMGSKPLRWIGKRSYSLYLWHFPVIILTSPSVNTDGFNGGRAILQLMLSLLLAAISWKYIEEPIRRGSGVTLLRKIPFSPRYGFTIALFVLILFLISCSSSINAEKPMITETTIHTVTPEIAIEGTSPTVVPKEPSAVKPIEIPDESKTETSKGVTAIGDSVILDAAPHLEKLLPGIVIDGKVGRQMSQAQDVVDQLRAEGKLGDRIIIELGTNGAFSKKKLRELLTSLRDREQILLVNTRVPRKWQNTVNSTLEEVAAEFPKAKIVDWYSASENKGSFFTNDGVHLKLEGAKYYASIVFEAIQQEE</sequence>
<protein>
    <submittedName>
        <fullName evidence="11">Acetyltransferase</fullName>
    </submittedName>
</protein>
<dbReference type="SUPFAM" id="SSF52266">
    <property type="entry name" value="SGNH hydrolase"/>
    <property type="match status" value="1"/>
</dbReference>
<dbReference type="CDD" id="cd01840">
    <property type="entry name" value="SGNH_hydrolase_yrhL_like"/>
    <property type="match status" value="1"/>
</dbReference>
<keyword evidence="3" id="KW-1003">Cell membrane</keyword>
<accession>A0A3A6PBF3</accession>
<feature type="transmembrane region" description="Helical" evidence="9">
    <location>
        <begin position="179"/>
        <end position="200"/>
    </location>
</feature>
<dbReference type="Proteomes" id="UP000267798">
    <property type="component" value="Unassembled WGS sequence"/>
</dbReference>
<feature type="transmembrane region" description="Helical" evidence="9">
    <location>
        <begin position="21"/>
        <end position="38"/>
    </location>
</feature>
<evidence type="ECO:0000259" key="10">
    <source>
        <dbReference type="Pfam" id="PF01757"/>
    </source>
</evidence>
<dbReference type="RefSeq" id="WP_120113419.1">
    <property type="nucleotide sequence ID" value="NZ_QXQB01000005.1"/>
</dbReference>
<evidence type="ECO:0000256" key="1">
    <source>
        <dbReference type="ARBA" id="ARBA00004651"/>
    </source>
</evidence>
<keyword evidence="5 9" id="KW-0812">Transmembrane</keyword>
<evidence type="ECO:0000256" key="6">
    <source>
        <dbReference type="ARBA" id="ARBA00022989"/>
    </source>
</evidence>
<keyword evidence="4 11" id="KW-0808">Transferase</keyword>
<comment type="subcellular location">
    <subcellularLocation>
        <location evidence="1">Cell membrane</location>
        <topology evidence="1">Multi-pass membrane protein</topology>
    </subcellularLocation>
</comment>
<feature type="transmembrane region" description="Helical" evidence="9">
    <location>
        <begin position="156"/>
        <end position="172"/>
    </location>
</feature>
<feature type="domain" description="Acyltransferase 3" evidence="10">
    <location>
        <begin position="18"/>
        <end position="349"/>
    </location>
</feature>
<feature type="transmembrane region" description="Helical" evidence="9">
    <location>
        <begin position="272"/>
        <end position="291"/>
    </location>
</feature>
<comment type="caution">
    <text evidence="11">The sequence shown here is derived from an EMBL/GenBank/DDBJ whole genome shotgun (WGS) entry which is preliminary data.</text>
</comment>
<feature type="transmembrane region" description="Helical" evidence="9">
    <location>
        <begin position="242"/>
        <end position="260"/>
    </location>
</feature>
<dbReference type="InterPro" id="IPR002656">
    <property type="entry name" value="Acyl_transf_3_dom"/>
</dbReference>
<organism evidence="11 12">
    <name type="scientific">Paenibacillus pinisoli</name>
    <dbReference type="NCBI Taxonomy" id="1276110"/>
    <lineage>
        <taxon>Bacteria</taxon>
        <taxon>Bacillati</taxon>
        <taxon>Bacillota</taxon>
        <taxon>Bacilli</taxon>
        <taxon>Bacillales</taxon>
        <taxon>Paenibacillaceae</taxon>
        <taxon>Paenibacillus</taxon>
    </lineage>
</organism>
<dbReference type="InterPro" id="IPR036514">
    <property type="entry name" value="SGNH_hydro_sf"/>
</dbReference>
<reference evidence="11 12" key="1">
    <citation type="submission" date="2018-09" db="EMBL/GenBank/DDBJ databases">
        <title>Paenibacillus aracenensis nov. sp. isolated from a cave in southern Spain.</title>
        <authorList>
            <person name="Jurado V."/>
            <person name="Gutierrez-Patricio S."/>
            <person name="Gonzalez-Pimentel J.L."/>
            <person name="Miller A.Z."/>
            <person name="Laiz L."/>
            <person name="Saiz-Jimenez C."/>
        </authorList>
    </citation>
    <scope>NUCLEOTIDE SEQUENCE [LARGE SCALE GENOMIC DNA]</scope>
    <source>
        <strain evidence="11 12">JCM 19203</strain>
    </source>
</reference>
<dbReference type="AlphaFoldDB" id="A0A3A6PBF3"/>
<feature type="transmembrane region" description="Helical" evidence="9">
    <location>
        <begin position="336"/>
        <end position="357"/>
    </location>
</feature>
<feature type="transmembrane region" description="Helical" evidence="9">
    <location>
        <begin position="378"/>
        <end position="399"/>
    </location>
</feature>
<evidence type="ECO:0000256" key="4">
    <source>
        <dbReference type="ARBA" id="ARBA00022679"/>
    </source>
</evidence>
<keyword evidence="6 9" id="KW-1133">Transmembrane helix</keyword>
<feature type="transmembrane region" description="Helical" evidence="9">
    <location>
        <begin position="86"/>
        <end position="104"/>
    </location>
</feature>
<evidence type="ECO:0000313" key="12">
    <source>
        <dbReference type="Proteomes" id="UP000267798"/>
    </source>
</evidence>
<keyword evidence="7 9" id="KW-0472">Membrane</keyword>
<feature type="transmembrane region" description="Helical" evidence="9">
    <location>
        <begin position="212"/>
        <end position="230"/>
    </location>
</feature>
<dbReference type="Pfam" id="PF01757">
    <property type="entry name" value="Acyl_transf_3"/>
    <property type="match status" value="1"/>
</dbReference>
<feature type="transmembrane region" description="Helical" evidence="9">
    <location>
        <begin position="44"/>
        <end position="65"/>
    </location>
</feature>
<dbReference type="PANTHER" id="PTHR23028">
    <property type="entry name" value="ACETYLTRANSFERASE"/>
    <property type="match status" value="1"/>
</dbReference>
<gene>
    <name evidence="11" type="ORF">D3P09_21150</name>
</gene>
<keyword evidence="8" id="KW-0012">Acyltransferase</keyword>
<evidence type="ECO:0000256" key="5">
    <source>
        <dbReference type="ARBA" id="ARBA00022692"/>
    </source>
</evidence>
<dbReference type="GO" id="GO:0005886">
    <property type="term" value="C:plasma membrane"/>
    <property type="evidence" value="ECO:0007669"/>
    <property type="project" value="UniProtKB-SubCell"/>
</dbReference>
<comment type="similarity">
    <text evidence="2">Belongs to the acyltransferase 3 family.</text>
</comment>
<evidence type="ECO:0000256" key="3">
    <source>
        <dbReference type="ARBA" id="ARBA00022475"/>
    </source>
</evidence>
<dbReference type="InterPro" id="IPR050879">
    <property type="entry name" value="Acyltransferase_3"/>
</dbReference>
<dbReference type="PANTHER" id="PTHR23028:SF53">
    <property type="entry name" value="ACYL_TRANSF_3 DOMAIN-CONTAINING PROTEIN"/>
    <property type="match status" value="1"/>
</dbReference>
<evidence type="ECO:0000313" key="11">
    <source>
        <dbReference type="EMBL" id="RJX37495.1"/>
    </source>
</evidence>
<keyword evidence="12" id="KW-1185">Reference proteome</keyword>